<evidence type="ECO:0000256" key="6">
    <source>
        <dbReference type="SAM" id="Phobius"/>
    </source>
</evidence>
<keyword evidence="2" id="KW-0964">Secreted</keyword>
<dbReference type="RefSeq" id="WP_011528738.1">
    <property type="nucleotide sequence ID" value="NZ_CAAHPQ010000014.1"/>
</dbReference>
<keyword evidence="6" id="KW-0812">Transmembrane</keyword>
<dbReference type="PROSITE" id="PS50847">
    <property type="entry name" value="GRAM_POS_ANCHORING"/>
    <property type="match status" value="1"/>
</dbReference>
<name>A0A660A538_STRPY</name>
<keyword evidence="6" id="KW-1133">Transmembrane helix</keyword>
<dbReference type="Pfam" id="PF00746">
    <property type="entry name" value="Gram_pos_anchor"/>
    <property type="match status" value="1"/>
</dbReference>
<proteinExistence type="predicted"/>
<keyword evidence="5" id="KW-0572">Peptidoglycan-anchor</keyword>
<evidence type="ECO:0000259" key="8">
    <source>
        <dbReference type="PROSITE" id="PS50847"/>
    </source>
</evidence>
<feature type="domain" description="Gram-positive cocci surface proteins LPxTG" evidence="8">
    <location>
        <begin position="183"/>
        <end position="217"/>
    </location>
</feature>
<dbReference type="PRINTS" id="PR00015">
    <property type="entry name" value="GPOSANCHOR"/>
</dbReference>
<dbReference type="InterPro" id="IPR019931">
    <property type="entry name" value="LPXTG_anchor"/>
</dbReference>
<dbReference type="EMBL" id="VCID01000507">
    <property type="protein sequence ID" value="TNY47031.1"/>
    <property type="molecule type" value="Genomic_DNA"/>
</dbReference>
<organism evidence="9 10">
    <name type="scientific">Streptococcus pyogenes</name>
    <dbReference type="NCBI Taxonomy" id="1314"/>
    <lineage>
        <taxon>Bacteria</taxon>
        <taxon>Bacillati</taxon>
        <taxon>Bacillota</taxon>
        <taxon>Bacilli</taxon>
        <taxon>Lactobacillales</taxon>
        <taxon>Streptococcaceae</taxon>
        <taxon>Streptococcus</taxon>
    </lineage>
</organism>
<evidence type="ECO:0000256" key="5">
    <source>
        <dbReference type="ARBA" id="ARBA00023088"/>
    </source>
</evidence>
<evidence type="ECO:0000313" key="10">
    <source>
        <dbReference type="Proteomes" id="UP000316580"/>
    </source>
</evidence>
<evidence type="ECO:0000256" key="4">
    <source>
        <dbReference type="ARBA" id="ARBA00022737"/>
    </source>
</evidence>
<protein>
    <submittedName>
        <fullName evidence="9">LPXTG cell wall anchor domain-containing protein</fullName>
    </submittedName>
</protein>
<keyword evidence="1" id="KW-0134">Cell wall</keyword>
<comment type="caution">
    <text evidence="9">The sequence shown here is derived from an EMBL/GenBank/DDBJ whole genome shotgun (WGS) entry which is preliminary data.</text>
</comment>
<dbReference type="NCBIfam" id="TIGR01167">
    <property type="entry name" value="LPXTG_anchor"/>
    <property type="match status" value="1"/>
</dbReference>
<dbReference type="InterPro" id="IPR019950">
    <property type="entry name" value="M_anchor"/>
</dbReference>
<keyword evidence="6" id="KW-0472">Membrane</keyword>
<dbReference type="Proteomes" id="UP000316580">
    <property type="component" value="Unassembled WGS sequence"/>
</dbReference>
<feature type="chain" id="PRO_5035320173" evidence="7">
    <location>
        <begin position="34"/>
        <end position="217"/>
    </location>
</feature>
<evidence type="ECO:0000256" key="1">
    <source>
        <dbReference type="ARBA" id="ARBA00022512"/>
    </source>
</evidence>
<evidence type="ECO:0000256" key="3">
    <source>
        <dbReference type="ARBA" id="ARBA00022729"/>
    </source>
</evidence>
<evidence type="ECO:0000256" key="2">
    <source>
        <dbReference type="ARBA" id="ARBA00022525"/>
    </source>
</evidence>
<evidence type="ECO:0000313" key="9">
    <source>
        <dbReference type="EMBL" id="TNY47031.1"/>
    </source>
</evidence>
<sequence length="217" mass="22757">MGKEIKVKYFLRRSAFGLVAVSASVLVGSTVSAVDSPIEQSRIIPNGGTLTNLLGNAPEKLALRNEERAIDELKKQAIEDKEATTAIEAASSDALEALADQADALQSEEAAVVQSDTAASDALEALADQTDALQSEEAAVVKADTAASDAWEKAATPIALDVKKTKDTKPVVKKEERQNVNTLPTTGEESNPFFTAAALAIMVSIGALVVSSKCKEN</sequence>
<feature type="signal peptide" evidence="7">
    <location>
        <begin position="1"/>
        <end position="33"/>
    </location>
</feature>
<reference evidence="9 10" key="1">
    <citation type="submission" date="2019-05" db="EMBL/GenBank/DDBJ databases">
        <title>Novel genomic isolates of S.pyogenes and S.dysgalactiae subsp. equisimilis associated to necrotising fasciitis (NSTI).</title>
        <authorList>
            <person name="Barrantes I."/>
        </authorList>
    </citation>
    <scope>NUCLEOTIDE SEQUENCE [LARGE SCALE GENOMIC DNA]</scope>
    <source>
        <strain evidence="9 10">SPY6028</strain>
    </source>
</reference>
<gene>
    <name evidence="9" type="ORF">FGO82_05830</name>
</gene>
<keyword evidence="3 7" id="KW-0732">Signal</keyword>
<keyword evidence="4" id="KW-0677">Repeat</keyword>
<accession>A0A660A538</accession>
<feature type="transmembrane region" description="Helical" evidence="6">
    <location>
        <begin position="193"/>
        <end position="211"/>
    </location>
</feature>
<evidence type="ECO:0000256" key="7">
    <source>
        <dbReference type="SAM" id="SignalP"/>
    </source>
</evidence>
<dbReference type="AlphaFoldDB" id="A0A660A538"/>